<feature type="chain" id="PRO_5028387636" evidence="1">
    <location>
        <begin position="27"/>
        <end position="161"/>
    </location>
</feature>
<dbReference type="KEGG" id="tpal:117648367"/>
<dbReference type="InParanoid" id="A0A6P8ZR04"/>
<reference evidence="3" key="1">
    <citation type="submission" date="2025-08" db="UniProtKB">
        <authorList>
            <consortium name="RefSeq"/>
        </authorList>
    </citation>
    <scope>IDENTIFICATION</scope>
    <source>
        <tissue evidence="3">Total insect</tissue>
    </source>
</reference>
<accession>A0A6P8ZR04</accession>
<organism evidence="3">
    <name type="scientific">Thrips palmi</name>
    <name type="common">Melon thrips</name>
    <dbReference type="NCBI Taxonomy" id="161013"/>
    <lineage>
        <taxon>Eukaryota</taxon>
        <taxon>Metazoa</taxon>
        <taxon>Ecdysozoa</taxon>
        <taxon>Arthropoda</taxon>
        <taxon>Hexapoda</taxon>
        <taxon>Insecta</taxon>
        <taxon>Pterygota</taxon>
        <taxon>Neoptera</taxon>
        <taxon>Paraneoptera</taxon>
        <taxon>Thysanoptera</taxon>
        <taxon>Terebrantia</taxon>
        <taxon>Thripoidea</taxon>
        <taxon>Thripidae</taxon>
        <taxon>Thrips</taxon>
    </lineage>
</organism>
<dbReference type="Proteomes" id="UP000515158">
    <property type="component" value="Unplaced"/>
</dbReference>
<dbReference type="GeneID" id="117648367"/>
<dbReference type="Pfam" id="PF03392">
    <property type="entry name" value="OS-D"/>
    <property type="match status" value="1"/>
</dbReference>
<dbReference type="PANTHER" id="PTHR11257">
    <property type="entry name" value="CHEMOSENSORY PROTEIN-RELATED"/>
    <property type="match status" value="1"/>
</dbReference>
<evidence type="ECO:0000313" key="2">
    <source>
        <dbReference type="Proteomes" id="UP000515158"/>
    </source>
</evidence>
<dbReference type="AlphaFoldDB" id="A0A6P8ZR04"/>
<feature type="signal peptide" evidence="1">
    <location>
        <begin position="1"/>
        <end position="26"/>
    </location>
</feature>
<dbReference type="RefSeq" id="XP_034246759.1">
    <property type="nucleotide sequence ID" value="XM_034390868.1"/>
</dbReference>
<dbReference type="Gene3D" id="1.10.2080.10">
    <property type="entry name" value="Insect odorant-binding protein A10/Ejaculatory bulb-specific protein 3"/>
    <property type="match status" value="1"/>
</dbReference>
<keyword evidence="1" id="KW-0732">Signal</keyword>
<sequence>MASYRVAAAAAALAAAFLCCLTVSSAAPSETTTACPSNITPAKPGAGASPSKGGTYTTKYDNVNVDMILHNERLLKNYIDCLMERRTCSREGQLLKEIIPDALQTECSRCSEKQKQIAGHIMSYLLQYKKHYWDELLCKYDPEGKFREKYEVDEDDEEDDE</sequence>
<protein>
    <submittedName>
        <fullName evidence="3">Ejaculatory bulb-specific protein 3-like</fullName>
    </submittedName>
</protein>
<dbReference type="SUPFAM" id="SSF100910">
    <property type="entry name" value="Chemosensory protein Csp2"/>
    <property type="match status" value="1"/>
</dbReference>
<dbReference type="InterPro" id="IPR036682">
    <property type="entry name" value="OS_D_A10/PebIII_sf"/>
</dbReference>
<name>A0A6P8ZR04_THRPL</name>
<dbReference type="OrthoDB" id="6344725at2759"/>
<evidence type="ECO:0000256" key="1">
    <source>
        <dbReference type="SAM" id="SignalP"/>
    </source>
</evidence>
<dbReference type="PANTHER" id="PTHR11257:SF12">
    <property type="entry name" value="EJACULATORY BULB-SPECIFIC PROTEIN 3-RELATED"/>
    <property type="match status" value="1"/>
</dbReference>
<keyword evidence="2" id="KW-1185">Reference proteome</keyword>
<gene>
    <name evidence="3" type="primary">LOC117648367</name>
</gene>
<proteinExistence type="predicted"/>
<evidence type="ECO:0000313" key="3">
    <source>
        <dbReference type="RefSeq" id="XP_034246759.1"/>
    </source>
</evidence>
<dbReference type="InterPro" id="IPR005055">
    <property type="entry name" value="A10/PebIII"/>
</dbReference>